<dbReference type="KEGG" id="enn:FRE64_07300"/>
<keyword evidence="2" id="KW-1185">Reference proteome</keyword>
<dbReference type="AlphaFoldDB" id="A0A5B8NKJ2"/>
<sequence>MTIQSIVNQALEEGQLTSAMEAEISRICESAEELSSEEYTALDQLMSALLNGKVVATHRKQFINVMEELVLSEALTLASEVEIASNESIDIGDITAYALNRLPPLYATTEEGAKYQKERAKNELQGLINQQVREAITHHVSNDKALSNRQALGQDNGGNEVVKQISSLLQTYAGHYEPK</sequence>
<proteinExistence type="predicted"/>
<evidence type="ECO:0000313" key="2">
    <source>
        <dbReference type="Proteomes" id="UP000318453"/>
    </source>
</evidence>
<dbReference type="EMBL" id="CP042326">
    <property type="protein sequence ID" value="QDZ39762.1"/>
    <property type="molecule type" value="Genomic_DNA"/>
</dbReference>
<accession>A0A5B8NKJ2</accession>
<reference evidence="1" key="1">
    <citation type="submission" date="2019-08" db="EMBL/GenBank/DDBJ databases">
        <title>Carotenoids and Carotenoid Binding Proteins in the Halophilic Cyanobacterium Euhalothece sp. ZM00.</title>
        <authorList>
            <person name="Cho S.M."/>
            <person name="Song J.Y."/>
            <person name="Park Y.-I."/>
        </authorList>
    </citation>
    <scope>NUCLEOTIDE SEQUENCE [LARGE SCALE GENOMIC DNA]</scope>
    <source>
        <strain evidence="1">Z-M001</strain>
    </source>
</reference>
<gene>
    <name evidence="1" type="ORF">FRE64_07300</name>
</gene>
<evidence type="ECO:0000313" key="1">
    <source>
        <dbReference type="EMBL" id="QDZ39762.1"/>
    </source>
</evidence>
<dbReference type="Pfam" id="PF10719">
    <property type="entry name" value="ComFB"/>
    <property type="match status" value="1"/>
</dbReference>
<protein>
    <submittedName>
        <fullName evidence="1">Competence protein ComFB</fullName>
    </submittedName>
</protein>
<dbReference type="RefSeq" id="WP_146295359.1">
    <property type="nucleotide sequence ID" value="NZ_CP042326.1"/>
</dbReference>
<organism evidence="1 2">
    <name type="scientific">Euhalothece natronophila Z-M001</name>
    <dbReference type="NCBI Taxonomy" id="522448"/>
    <lineage>
        <taxon>Bacteria</taxon>
        <taxon>Bacillati</taxon>
        <taxon>Cyanobacteriota</taxon>
        <taxon>Cyanophyceae</taxon>
        <taxon>Oscillatoriophycideae</taxon>
        <taxon>Chroococcales</taxon>
        <taxon>Halothecacae</taxon>
        <taxon>Halothece cluster</taxon>
        <taxon>Euhalothece</taxon>
    </lineage>
</organism>
<dbReference type="Proteomes" id="UP000318453">
    <property type="component" value="Chromosome"/>
</dbReference>
<name>A0A5B8NKJ2_9CHRO</name>
<dbReference type="OrthoDB" id="423517at2"/>
<dbReference type="InterPro" id="IPR019657">
    <property type="entry name" value="ComFB"/>
</dbReference>